<reference evidence="1" key="1">
    <citation type="journal article" date="2015" name="Nature">
        <title>Complex archaea that bridge the gap between prokaryotes and eukaryotes.</title>
        <authorList>
            <person name="Spang A."/>
            <person name="Saw J.H."/>
            <person name="Jorgensen S.L."/>
            <person name="Zaremba-Niedzwiedzka K."/>
            <person name="Martijn J."/>
            <person name="Lind A.E."/>
            <person name="van Eijk R."/>
            <person name="Schleper C."/>
            <person name="Guy L."/>
            <person name="Ettema T.J."/>
        </authorList>
    </citation>
    <scope>NUCLEOTIDE SEQUENCE</scope>
</reference>
<sequence length="125" mass="12923">MKRKKVFGLLIMVALFALLAVWSPGLALTTLPLFGAVTIAEVSRTNDKAVFDITATADVDTTATIVHGLGQVPGGVVITATQQAIAELSLWAAETIDATNVVMTKSVAVGSGDAAAQVRVEVSRT</sequence>
<name>A0A0F9DGF4_9ZZZZ</name>
<comment type="caution">
    <text evidence="1">The sequence shown here is derived from an EMBL/GenBank/DDBJ whole genome shotgun (WGS) entry which is preliminary data.</text>
</comment>
<dbReference type="EMBL" id="LAZR01029044">
    <property type="protein sequence ID" value="KKL60758.1"/>
    <property type="molecule type" value="Genomic_DNA"/>
</dbReference>
<protein>
    <submittedName>
        <fullName evidence="1">Uncharacterized protein</fullName>
    </submittedName>
</protein>
<organism evidence="1">
    <name type="scientific">marine sediment metagenome</name>
    <dbReference type="NCBI Taxonomy" id="412755"/>
    <lineage>
        <taxon>unclassified sequences</taxon>
        <taxon>metagenomes</taxon>
        <taxon>ecological metagenomes</taxon>
    </lineage>
</organism>
<evidence type="ECO:0000313" key="1">
    <source>
        <dbReference type="EMBL" id="KKL60758.1"/>
    </source>
</evidence>
<gene>
    <name evidence="1" type="ORF">LCGC14_2202150</name>
</gene>
<accession>A0A0F9DGF4</accession>
<proteinExistence type="predicted"/>
<dbReference type="AlphaFoldDB" id="A0A0F9DGF4"/>